<dbReference type="RefSeq" id="XP_008868799.1">
    <property type="nucleotide sequence ID" value="XM_008870577.1"/>
</dbReference>
<feature type="coiled-coil region" evidence="1">
    <location>
        <begin position="406"/>
        <end position="436"/>
    </location>
</feature>
<accession>A0A024U7E7</accession>
<feature type="compositionally biased region" description="Basic residues" evidence="2">
    <location>
        <begin position="858"/>
        <end position="868"/>
    </location>
</feature>
<dbReference type="OrthoDB" id="113091at2759"/>
<protein>
    <submittedName>
        <fullName evidence="3">Uncharacterized protein</fullName>
    </submittedName>
</protein>
<dbReference type="Gene3D" id="1.20.5.190">
    <property type="match status" value="1"/>
</dbReference>
<dbReference type="eggNOG" id="ENOG502SH1A">
    <property type="taxonomic scope" value="Eukaryota"/>
</dbReference>
<dbReference type="VEuPathDB" id="FungiDB:H310_05761"/>
<feature type="region of interest" description="Disordered" evidence="2">
    <location>
        <begin position="506"/>
        <end position="528"/>
    </location>
</feature>
<feature type="compositionally biased region" description="Basic and acidic residues" evidence="2">
    <location>
        <begin position="506"/>
        <end position="518"/>
    </location>
</feature>
<sequence length="917" mass="103152">MLVKDALEAELARELAALHLDEDDESGVDGAVVVEPYRRLDLNDLLAREESANFSIESETWHTYAAATAKCDADLFAILEASLQDLQTCTIPVISSRETSGVSIEIAVVPEEHVFHDLQDDEGAILCCPDHCTPLCLGPCTIHCGPRCVHLHALQAADAKAQVASAAENHRLMQLALASVAQIAATVRHDMAMASTPAPSLTTPSSSPLPFVAPSNGISSSVPVQQCAQNVATPPIVTEPELEQAISSVEDAPPAPAPMTAWILQLTEERQRRLASTRSHSSDERLTAADRLVALRQTQVELEEGNRMMAAFAAQVEEARLQRERKIEAEKAAMDRQRMEEEAVAKVAAQREREAAQVAIAIIDMMAEDRIGMVLRRHNQKEDRARREGAERGGMAREDESACERRRVEREVAMRLEAQAEELRQHQIRKKQYDEARRRESAEQSAMEVEEVHQRAVHASIERERQVKEAEKRKQLDLEKHKAEQRKLAAAKHALEEKQRLERLQREAERAEEARRQQELMQAAKQQEDLKRQQDEAIRLEQIWKKQREDAIHEEHLRLKKLHAEAVQRQKLHFQQQVLPATIAWVRCRQQESLARQLMALEEQRSGIIEADDKLHVRQYQLTKWLRRWQAIVGGQRRRRLQSQLLERQRRERRERAAAGRIQSSWRVAATKKQLQRQQNEYRMASAARHIQLVWKKYRLRQRQQHLLDRQMHTATAAAKVQSAYRGFHIRKKLTSALAAIKFVDGDDFDYDEVDLDTFLGGAPELDEDVSDAAGPPPPLPVARPGWTAPPENDAAPSPSNGSNTSLHAMVPQRLLPSDVDASEREFVDATLPCAVEKQAEPSTASSLYKRMQIAIAHGRKGGKGKAAKGKDSKSSNNNSTSNVVKSVTWSSSGKKAKKVNVPSLVDRLRKTTAASR</sequence>
<dbReference type="EMBL" id="KI913961">
    <property type="protein sequence ID" value="ETW02194.1"/>
    <property type="molecule type" value="Genomic_DNA"/>
</dbReference>
<keyword evidence="1" id="KW-0175">Coiled coil</keyword>
<feature type="compositionally biased region" description="Polar residues" evidence="2">
    <location>
        <begin position="798"/>
        <end position="807"/>
    </location>
</feature>
<dbReference type="STRING" id="157072.A0A024U7E7"/>
<proteinExistence type="predicted"/>
<name>A0A024U7E7_9STRA</name>
<dbReference type="PROSITE" id="PS50096">
    <property type="entry name" value="IQ"/>
    <property type="match status" value="2"/>
</dbReference>
<dbReference type="GeneID" id="20082811"/>
<evidence type="ECO:0000256" key="1">
    <source>
        <dbReference type="SAM" id="Coils"/>
    </source>
</evidence>
<gene>
    <name evidence="3" type="ORF">H310_05761</name>
</gene>
<feature type="compositionally biased region" description="Low complexity" evidence="2">
    <location>
        <begin position="875"/>
        <end position="893"/>
    </location>
</feature>
<evidence type="ECO:0000256" key="2">
    <source>
        <dbReference type="SAM" id="MobiDB-lite"/>
    </source>
</evidence>
<feature type="region of interest" description="Disordered" evidence="2">
    <location>
        <begin position="765"/>
        <end position="807"/>
    </location>
</feature>
<evidence type="ECO:0000313" key="3">
    <source>
        <dbReference type="EMBL" id="ETW02194.1"/>
    </source>
</evidence>
<feature type="region of interest" description="Disordered" evidence="2">
    <location>
        <begin position="857"/>
        <end position="917"/>
    </location>
</feature>
<reference evidence="3" key="1">
    <citation type="submission" date="2013-12" db="EMBL/GenBank/DDBJ databases">
        <title>The Genome Sequence of Aphanomyces invadans NJM9701.</title>
        <authorList>
            <consortium name="The Broad Institute Genomics Platform"/>
            <person name="Russ C."/>
            <person name="Tyler B."/>
            <person name="van West P."/>
            <person name="Dieguez-Uribeondo J."/>
            <person name="Young S.K."/>
            <person name="Zeng Q."/>
            <person name="Gargeya S."/>
            <person name="Fitzgerald M."/>
            <person name="Abouelleil A."/>
            <person name="Alvarado L."/>
            <person name="Chapman S.B."/>
            <person name="Gainer-Dewar J."/>
            <person name="Goldberg J."/>
            <person name="Griggs A."/>
            <person name="Gujja S."/>
            <person name="Hansen M."/>
            <person name="Howarth C."/>
            <person name="Imamovic A."/>
            <person name="Ireland A."/>
            <person name="Larimer J."/>
            <person name="McCowan C."/>
            <person name="Murphy C."/>
            <person name="Pearson M."/>
            <person name="Poon T.W."/>
            <person name="Priest M."/>
            <person name="Roberts A."/>
            <person name="Saif S."/>
            <person name="Shea T."/>
            <person name="Sykes S."/>
            <person name="Wortman J."/>
            <person name="Nusbaum C."/>
            <person name="Birren B."/>
        </authorList>
    </citation>
    <scope>NUCLEOTIDE SEQUENCE [LARGE SCALE GENOMIC DNA]</scope>
    <source>
        <strain evidence="3">NJM9701</strain>
    </source>
</reference>
<organism evidence="3">
    <name type="scientific">Aphanomyces invadans</name>
    <dbReference type="NCBI Taxonomy" id="157072"/>
    <lineage>
        <taxon>Eukaryota</taxon>
        <taxon>Sar</taxon>
        <taxon>Stramenopiles</taxon>
        <taxon>Oomycota</taxon>
        <taxon>Saprolegniomycetes</taxon>
        <taxon>Saprolegniales</taxon>
        <taxon>Verrucalvaceae</taxon>
        <taxon>Aphanomyces</taxon>
    </lineage>
</organism>
<dbReference type="AlphaFoldDB" id="A0A024U7E7"/>